<evidence type="ECO:0000313" key="4">
    <source>
        <dbReference type="Proteomes" id="UP000603904"/>
    </source>
</evidence>
<dbReference type="RefSeq" id="WP_204058204.1">
    <property type="nucleotide sequence ID" value="NZ_BAAAGP010000041.1"/>
</dbReference>
<keyword evidence="2" id="KW-1133">Transmembrane helix</keyword>
<evidence type="ECO:0000313" key="3">
    <source>
        <dbReference type="EMBL" id="GIH40736.1"/>
    </source>
</evidence>
<feature type="transmembrane region" description="Helical" evidence="2">
    <location>
        <begin position="31"/>
        <end position="53"/>
    </location>
</feature>
<comment type="caution">
    <text evidence="3">The sequence shown here is derived from an EMBL/GenBank/DDBJ whole genome shotgun (WGS) entry which is preliminary data.</text>
</comment>
<evidence type="ECO:0000256" key="2">
    <source>
        <dbReference type="SAM" id="Phobius"/>
    </source>
</evidence>
<gene>
    <name evidence="3" type="ORF">Mco01_37360</name>
</gene>
<keyword evidence="2" id="KW-0472">Membrane</keyword>
<feature type="region of interest" description="Disordered" evidence="1">
    <location>
        <begin position="1"/>
        <end position="22"/>
    </location>
</feature>
<accession>A0ABQ4G0Z1</accession>
<proteinExistence type="predicted"/>
<organism evidence="3 4">
    <name type="scientific">Microbispora corallina</name>
    <dbReference type="NCBI Taxonomy" id="83302"/>
    <lineage>
        <taxon>Bacteria</taxon>
        <taxon>Bacillati</taxon>
        <taxon>Actinomycetota</taxon>
        <taxon>Actinomycetes</taxon>
        <taxon>Streptosporangiales</taxon>
        <taxon>Streptosporangiaceae</taxon>
        <taxon>Microbispora</taxon>
    </lineage>
</organism>
<dbReference type="Proteomes" id="UP000603904">
    <property type="component" value="Unassembled WGS sequence"/>
</dbReference>
<keyword evidence="2" id="KW-0812">Transmembrane</keyword>
<sequence length="98" mass="10025">MSSNQPPHAAAATAAATVGGGGTPDARQLRAILTAVSIALMAVIASVSGLNVAQTHMAVEWGASQTAVLWIINVTPLPWPPFCCRSVRSVTDWAASPC</sequence>
<evidence type="ECO:0000256" key="1">
    <source>
        <dbReference type="SAM" id="MobiDB-lite"/>
    </source>
</evidence>
<reference evidence="3 4" key="1">
    <citation type="submission" date="2021-01" db="EMBL/GenBank/DDBJ databases">
        <title>Whole genome shotgun sequence of Microbispora corallina NBRC 16416.</title>
        <authorList>
            <person name="Komaki H."/>
            <person name="Tamura T."/>
        </authorList>
    </citation>
    <scope>NUCLEOTIDE SEQUENCE [LARGE SCALE GENOMIC DNA]</scope>
    <source>
        <strain evidence="3 4">NBRC 16416</strain>
    </source>
</reference>
<protein>
    <submittedName>
        <fullName evidence="3">Uncharacterized protein</fullName>
    </submittedName>
</protein>
<keyword evidence="4" id="KW-1185">Reference proteome</keyword>
<name>A0ABQ4G0Z1_9ACTN</name>
<dbReference type="EMBL" id="BOOC01000015">
    <property type="protein sequence ID" value="GIH40736.1"/>
    <property type="molecule type" value="Genomic_DNA"/>
</dbReference>